<organism evidence="1 2">
    <name type="scientific">Sunxiuqinia dokdonensis</name>
    <dbReference type="NCBI Taxonomy" id="1409788"/>
    <lineage>
        <taxon>Bacteria</taxon>
        <taxon>Pseudomonadati</taxon>
        <taxon>Bacteroidota</taxon>
        <taxon>Bacteroidia</taxon>
        <taxon>Marinilabiliales</taxon>
        <taxon>Prolixibacteraceae</taxon>
        <taxon>Sunxiuqinia</taxon>
    </lineage>
</organism>
<sequence>MKAEDLPARLGQARFSILKNDESYFTIFTWLAPAKRSPGKHFFREERTKRAED</sequence>
<dbReference type="EMBL" id="LGIA01000174">
    <property type="protein sequence ID" value="KOH43932.1"/>
    <property type="molecule type" value="Genomic_DNA"/>
</dbReference>
<keyword evidence="2" id="KW-1185">Reference proteome</keyword>
<name>A0A0L8V6T9_9BACT</name>
<reference evidence="2" key="1">
    <citation type="submission" date="2015-07" db="EMBL/GenBank/DDBJ databases">
        <title>Genome sequencing of Sunxiuqinia dokdonensis strain SK.</title>
        <authorList>
            <person name="Ahn S."/>
            <person name="Kim B.-C."/>
        </authorList>
    </citation>
    <scope>NUCLEOTIDE SEQUENCE [LARGE SCALE GENOMIC DNA]</scope>
    <source>
        <strain evidence="2">SK</strain>
    </source>
</reference>
<dbReference type="Proteomes" id="UP000036958">
    <property type="component" value="Unassembled WGS sequence"/>
</dbReference>
<dbReference type="STRING" id="1409788.NC99_32230"/>
<proteinExistence type="predicted"/>
<accession>A0A0L8V6T9</accession>
<protein>
    <submittedName>
        <fullName evidence="1">Uncharacterized protein</fullName>
    </submittedName>
</protein>
<dbReference type="AlphaFoldDB" id="A0A0L8V6T9"/>
<comment type="caution">
    <text evidence="1">The sequence shown here is derived from an EMBL/GenBank/DDBJ whole genome shotgun (WGS) entry which is preliminary data.</text>
</comment>
<evidence type="ECO:0000313" key="2">
    <source>
        <dbReference type="Proteomes" id="UP000036958"/>
    </source>
</evidence>
<evidence type="ECO:0000313" key="1">
    <source>
        <dbReference type="EMBL" id="KOH43932.1"/>
    </source>
</evidence>
<gene>
    <name evidence="1" type="ORF">NC99_32230</name>
</gene>